<dbReference type="AlphaFoldDB" id="A0A8J2U621"/>
<feature type="domain" description="Carrier" evidence="1">
    <location>
        <begin position="15"/>
        <end position="99"/>
    </location>
</feature>
<evidence type="ECO:0000313" key="3">
    <source>
        <dbReference type="Proteomes" id="UP000607559"/>
    </source>
</evidence>
<protein>
    <recommendedName>
        <fullName evidence="1">Carrier domain-containing protein</fullName>
    </recommendedName>
</protein>
<reference evidence="2" key="2">
    <citation type="submission" date="2020-09" db="EMBL/GenBank/DDBJ databases">
        <authorList>
            <person name="Sun Q."/>
            <person name="Zhou Y."/>
        </authorList>
    </citation>
    <scope>NUCLEOTIDE SEQUENCE</scope>
    <source>
        <strain evidence="2">CGMCC 1.15448</strain>
    </source>
</reference>
<dbReference type="InterPro" id="IPR009081">
    <property type="entry name" value="PP-bd_ACP"/>
</dbReference>
<accession>A0A8J2U621</accession>
<evidence type="ECO:0000259" key="1">
    <source>
        <dbReference type="PROSITE" id="PS50075"/>
    </source>
</evidence>
<proteinExistence type="predicted"/>
<dbReference type="SUPFAM" id="SSF47336">
    <property type="entry name" value="ACP-like"/>
    <property type="match status" value="1"/>
</dbReference>
<dbReference type="Gene3D" id="1.10.1200.10">
    <property type="entry name" value="ACP-like"/>
    <property type="match status" value="1"/>
</dbReference>
<dbReference type="Proteomes" id="UP000607559">
    <property type="component" value="Unassembled WGS sequence"/>
</dbReference>
<organism evidence="2 3">
    <name type="scientific">Puia dinghuensis</name>
    <dbReference type="NCBI Taxonomy" id="1792502"/>
    <lineage>
        <taxon>Bacteria</taxon>
        <taxon>Pseudomonadati</taxon>
        <taxon>Bacteroidota</taxon>
        <taxon>Chitinophagia</taxon>
        <taxon>Chitinophagales</taxon>
        <taxon>Chitinophagaceae</taxon>
        <taxon>Puia</taxon>
    </lineage>
</organism>
<comment type="caution">
    <text evidence="2">The sequence shown here is derived from an EMBL/GenBank/DDBJ whole genome shotgun (WGS) entry which is preliminary data.</text>
</comment>
<dbReference type="EMBL" id="BMJC01000001">
    <property type="protein sequence ID" value="GGA81106.1"/>
    <property type="molecule type" value="Genomic_DNA"/>
</dbReference>
<gene>
    <name evidence="2" type="ORF">GCM10011511_00090</name>
</gene>
<dbReference type="RefSeq" id="WP_188927354.1">
    <property type="nucleotide sequence ID" value="NZ_BMJC01000001.1"/>
</dbReference>
<dbReference type="InterPro" id="IPR036736">
    <property type="entry name" value="ACP-like_sf"/>
</dbReference>
<reference evidence="2" key="1">
    <citation type="journal article" date="2014" name="Int. J. Syst. Evol. Microbiol.">
        <title>Complete genome sequence of Corynebacterium casei LMG S-19264T (=DSM 44701T), isolated from a smear-ripened cheese.</title>
        <authorList>
            <consortium name="US DOE Joint Genome Institute (JGI-PGF)"/>
            <person name="Walter F."/>
            <person name="Albersmeier A."/>
            <person name="Kalinowski J."/>
            <person name="Ruckert C."/>
        </authorList>
    </citation>
    <scope>NUCLEOTIDE SEQUENCE</scope>
    <source>
        <strain evidence="2">CGMCC 1.15448</strain>
    </source>
</reference>
<evidence type="ECO:0000313" key="2">
    <source>
        <dbReference type="EMBL" id="GGA81106.1"/>
    </source>
</evidence>
<keyword evidence="3" id="KW-1185">Reference proteome</keyword>
<dbReference type="Pfam" id="PF00550">
    <property type="entry name" value="PP-binding"/>
    <property type="match status" value="1"/>
</dbReference>
<sequence>MLKKLIGLAKKKNETTREEILGQIAGLIKKIGGEDYNDIPLTLDTNLKDLGFDSIKFMNLVLSLEDVVGKDIEDIISEIDDLSSINTIRDVVDMVMDLM</sequence>
<name>A0A8J2U621_9BACT</name>
<dbReference type="PROSITE" id="PS50075">
    <property type="entry name" value="CARRIER"/>
    <property type="match status" value="1"/>
</dbReference>